<dbReference type="eggNOG" id="KOG1704">
    <property type="taxonomic scope" value="Eukaryota"/>
</dbReference>
<dbReference type="PROSITE" id="PS50023">
    <property type="entry name" value="LIM_DOMAIN_2"/>
    <property type="match status" value="3"/>
</dbReference>
<dbReference type="GO" id="GO:0045944">
    <property type="term" value="P:positive regulation of transcription by RNA polymerase II"/>
    <property type="evidence" value="ECO:0007669"/>
    <property type="project" value="TreeGrafter"/>
</dbReference>
<dbReference type="GO" id="GO:0005634">
    <property type="term" value="C:nucleus"/>
    <property type="evidence" value="ECO:0007669"/>
    <property type="project" value="UniProtKB-SubCell"/>
</dbReference>
<evidence type="ECO:0000256" key="9">
    <source>
        <dbReference type="ARBA" id="ARBA00025444"/>
    </source>
</evidence>
<evidence type="ECO:0000256" key="7">
    <source>
        <dbReference type="ARBA" id="ARBA00023038"/>
    </source>
</evidence>
<protein>
    <recommendedName>
        <fullName evidence="2">Four and a half LIM domains protein 5</fullName>
    </recommendedName>
</protein>
<dbReference type="Pfam" id="PF00412">
    <property type="entry name" value="LIM"/>
    <property type="match status" value="3"/>
</dbReference>
<dbReference type="GeneTree" id="ENSGT00950000183028"/>
<dbReference type="Gene3D" id="2.10.110.10">
    <property type="entry name" value="Cysteine Rich Protein"/>
    <property type="match status" value="3"/>
</dbReference>
<dbReference type="RefSeq" id="XP_031820362.1">
    <property type="nucleotide sequence ID" value="XM_031964502.1"/>
</dbReference>
<dbReference type="SUPFAM" id="SSF57716">
    <property type="entry name" value="Glucocorticoid receptor-like (DNA-binding domain)"/>
    <property type="match status" value="4"/>
</dbReference>
<dbReference type="GO" id="GO:0008270">
    <property type="term" value="F:zinc ion binding"/>
    <property type="evidence" value="ECO:0007669"/>
    <property type="project" value="UniProtKB-KW"/>
</dbReference>
<organism evidence="14 15">
    <name type="scientific">Sarcophilus harrisii</name>
    <name type="common">Tasmanian devil</name>
    <name type="synonym">Sarcophilus laniarius</name>
    <dbReference type="NCBI Taxonomy" id="9305"/>
    <lineage>
        <taxon>Eukaryota</taxon>
        <taxon>Metazoa</taxon>
        <taxon>Chordata</taxon>
        <taxon>Craniata</taxon>
        <taxon>Vertebrata</taxon>
        <taxon>Euteleostomi</taxon>
        <taxon>Mammalia</taxon>
        <taxon>Metatheria</taxon>
        <taxon>Dasyuromorphia</taxon>
        <taxon>Dasyuridae</taxon>
        <taxon>Sarcophilus</taxon>
    </lineage>
</organism>
<evidence type="ECO:0000259" key="13">
    <source>
        <dbReference type="PROSITE" id="PS50023"/>
    </source>
</evidence>
<reference evidence="14" key="3">
    <citation type="submission" date="2025-09" db="UniProtKB">
        <authorList>
            <consortium name="Ensembl"/>
        </authorList>
    </citation>
    <scope>IDENTIFICATION</scope>
</reference>
<dbReference type="STRING" id="9305.ENSSHAP00000017980"/>
<dbReference type="HOGENOM" id="CLU_001357_2_0_1"/>
<accession>G3WRC5</accession>
<keyword evidence="7 11" id="KW-0440">LIM domain</keyword>
<dbReference type="CTD" id="9457"/>
<evidence type="ECO:0000256" key="8">
    <source>
        <dbReference type="ARBA" id="ARBA00023242"/>
    </source>
</evidence>
<keyword evidence="8" id="KW-0539">Nucleus</keyword>
<comment type="subunit">
    <text evidence="10">Interacts with CREM (via the third LIM domain). Interacts (via second LIM domain) with SPAG8.</text>
</comment>
<evidence type="ECO:0000256" key="5">
    <source>
        <dbReference type="ARBA" id="ARBA00022771"/>
    </source>
</evidence>
<dbReference type="SMART" id="SM00132">
    <property type="entry name" value="LIM"/>
    <property type="match status" value="3"/>
</dbReference>
<evidence type="ECO:0000256" key="4">
    <source>
        <dbReference type="ARBA" id="ARBA00022737"/>
    </source>
</evidence>
<keyword evidence="6 11" id="KW-0862">Zinc</keyword>
<comment type="subcellular location">
    <subcellularLocation>
        <location evidence="1">Nucleus</location>
    </subcellularLocation>
</comment>
<dbReference type="InterPro" id="IPR042947">
    <property type="entry name" value="FHL5_LIM2"/>
</dbReference>
<evidence type="ECO:0000313" key="14">
    <source>
        <dbReference type="Ensembl" id="ENSSHAP00000017980.2"/>
    </source>
</evidence>
<dbReference type="Proteomes" id="UP000007648">
    <property type="component" value="Unassembled WGS sequence"/>
</dbReference>
<dbReference type="Ensembl" id="ENSSHAT00000018129.2">
    <property type="protein sequence ID" value="ENSSHAP00000017980.2"/>
    <property type="gene ID" value="ENSSHAG00000015265.2"/>
</dbReference>
<comment type="function">
    <text evidence="9">May be involved in the regulation of spermatogenesis. Stimulates CREM transcriptional activity in a phosphorylation-independent manner.</text>
</comment>
<dbReference type="FunFam" id="2.10.110.10:FF:000013">
    <property type="entry name" value="Four and a half LIM domains 1"/>
    <property type="match status" value="1"/>
</dbReference>
<evidence type="ECO:0000313" key="15">
    <source>
        <dbReference type="Proteomes" id="UP000007648"/>
    </source>
</evidence>
<feature type="domain" description="LIM zinc-binding" evidence="13">
    <location>
        <begin position="141"/>
        <end position="200"/>
    </location>
</feature>
<reference evidence="14 15" key="1">
    <citation type="journal article" date="2011" name="Proc. Natl. Acad. Sci. U.S.A.">
        <title>Genetic diversity and population structure of the endangered marsupial Sarcophilus harrisii (Tasmanian devil).</title>
        <authorList>
            <person name="Miller W."/>
            <person name="Hayes V.M."/>
            <person name="Ratan A."/>
            <person name="Petersen D.C."/>
            <person name="Wittekindt N.E."/>
            <person name="Miller J."/>
            <person name="Walenz B."/>
            <person name="Knight J."/>
            <person name="Qi J."/>
            <person name="Zhao F."/>
            <person name="Wang Q."/>
            <person name="Bedoya-Reina O.C."/>
            <person name="Katiyar N."/>
            <person name="Tomsho L.P."/>
            <person name="Kasson L.M."/>
            <person name="Hardie R.A."/>
            <person name="Woodbridge P."/>
            <person name="Tindall E.A."/>
            <person name="Bertelsen M.F."/>
            <person name="Dixon D."/>
            <person name="Pyecroft S."/>
            <person name="Helgen K.M."/>
            <person name="Lesk A.M."/>
            <person name="Pringle T.H."/>
            <person name="Patterson N."/>
            <person name="Zhang Y."/>
            <person name="Kreiss A."/>
            <person name="Woods G.M."/>
            <person name="Jones M.E."/>
            <person name="Schuster S.C."/>
        </authorList>
    </citation>
    <scope>NUCLEOTIDE SEQUENCE [LARGE SCALE GENOMIC DNA]</scope>
</reference>
<keyword evidence="5" id="KW-0863">Zinc-finger</keyword>
<proteinExistence type="predicted"/>
<dbReference type="GO" id="GO:0030018">
    <property type="term" value="C:Z disc"/>
    <property type="evidence" value="ECO:0007669"/>
    <property type="project" value="TreeGrafter"/>
</dbReference>
<feature type="domain" description="LIM zinc-binding" evidence="13">
    <location>
        <begin position="79"/>
        <end position="140"/>
    </location>
</feature>
<dbReference type="FunFam" id="2.10.110.10:FF:000030">
    <property type="entry name" value="Four and a half LIM domains protein 2"/>
    <property type="match status" value="1"/>
</dbReference>
<evidence type="ECO:0000256" key="2">
    <source>
        <dbReference type="ARBA" id="ARBA00021696"/>
    </source>
</evidence>
<dbReference type="PANTHER" id="PTHR24205">
    <property type="entry name" value="FOUR AND A HALF LIM DOMAINS PROTEIN"/>
    <property type="match status" value="1"/>
</dbReference>
<gene>
    <name evidence="14" type="primary">FHL5</name>
</gene>
<evidence type="ECO:0000256" key="12">
    <source>
        <dbReference type="SAM" id="MobiDB-lite"/>
    </source>
</evidence>
<dbReference type="InterPro" id="IPR001781">
    <property type="entry name" value="Znf_LIM"/>
</dbReference>
<dbReference type="Pfam" id="PF25076">
    <property type="entry name" value="LIM_FHL2-3_N"/>
    <property type="match status" value="1"/>
</dbReference>
<evidence type="ECO:0000256" key="1">
    <source>
        <dbReference type="ARBA" id="ARBA00004123"/>
    </source>
</evidence>
<dbReference type="InterPro" id="IPR056807">
    <property type="entry name" value="LIM_FHL1/2/3/5_N"/>
</dbReference>
<dbReference type="GeneID" id="100926234"/>
<dbReference type="CDD" id="cd09343">
    <property type="entry name" value="LIM1_FHL"/>
    <property type="match status" value="1"/>
</dbReference>
<keyword evidence="3 11" id="KW-0479">Metal-binding</keyword>
<reference evidence="14" key="2">
    <citation type="submission" date="2025-08" db="UniProtKB">
        <authorList>
            <consortium name="Ensembl"/>
        </authorList>
    </citation>
    <scope>IDENTIFICATION</scope>
</reference>
<evidence type="ECO:0000256" key="3">
    <source>
        <dbReference type="ARBA" id="ARBA00022723"/>
    </source>
</evidence>
<feature type="region of interest" description="Disordered" evidence="12">
    <location>
        <begin position="1"/>
        <end position="25"/>
    </location>
</feature>
<keyword evidence="15" id="KW-1185">Reference proteome</keyword>
<dbReference type="CDD" id="cd09428">
    <property type="entry name" value="LIM2_FHL5"/>
    <property type="match status" value="1"/>
</dbReference>
<keyword evidence="4" id="KW-0677">Repeat</keyword>
<dbReference type="GO" id="GO:0003713">
    <property type="term" value="F:transcription coactivator activity"/>
    <property type="evidence" value="ECO:0007669"/>
    <property type="project" value="TreeGrafter"/>
</dbReference>
<dbReference type="PANTHER" id="PTHR24205:SF7">
    <property type="entry name" value="FOUR AND A HALF LIM DOMAINS PROTEIN 5"/>
    <property type="match status" value="1"/>
</dbReference>
<evidence type="ECO:0000256" key="11">
    <source>
        <dbReference type="PROSITE-ProRule" id="PRU00125"/>
    </source>
</evidence>
<evidence type="ECO:0000256" key="6">
    <source>
        <dbReference type="ARBA" id="ARBA00022833"/>
    </source>
</evidence>
<dbReference type="PROSITE" id="PS00478">
    <property type="entry name" value="LIM_DOMAIN_1"/>
    <property type="match status" value="3"/>
</dbReference>
<name>G3WRC5_SARHA</name>
<evidence type="ECO:0000256" key="10">
    <source>
        <dbReference type="ARBA" id="ARBA00047051"/>
    </source>
</evidence>
<dbReference type="AlphaFoldDB" id="G3WRC5"/>
<dbReference type="FunFam" id="2.10.110.10:FF:000049">
    <property type="entry name" value="Four and a half LIM domains protein 2"/>
    <property type="match status" value="1"/>
</dbReference>
<sequence length="302" mass="34245">MINTDAEPKVNIPKAAASQNKKKDLGTSNSTHLFYRIISKMTNNQTECRHCMKLLYGKKYTLKDNDAYCIPCYDQLFSNTCEACKQTIGCDSKDLSYKDRHWHEECFNCAKCNNSLVEKPFAAKDETLLCTECYSNEYSSKCFQCKKNILPGSRKMEFKGNVWHETCFVCQSCQKPIGTDPLISRESKNYCVPCFEKQFAPRCSGCQKVITTGGMTYRDEPWHKECFLCTGCNKQLFGESFVSKDDHPYCQDCFASLYAQRCEGCTKPITETSELSEAPSTSHSRNDNGTATASNVENAMPR</sequence>
<feature type="domain" description="LIM zinc-binding" evidence="13">
    <location>
        <begin position="201"/>
        <end position="260"/>
    </location>
</feature>
<dbReference type="CDD" id="cd09346">
    <property type="entry name" value="LIM3_FHL"/>
    <property type="match status" value="1"/>
</dbReference>
<feature type="region of interest" description="Disordered" evidence="12">
    <location>
        <begin position="273"/>
        <end position="302"/>
    </location>
</feature>